<evidence type="ECO:0000313" key="1">
    <source>
        <dbReference type="EMBL" id="KAK7293010.1"/>
    </source>
</evidence>
<dbReference type="Proteomes" id="UP001359559">
    <property type="component" value="Unassembled WGS sequence"/>
</dbReference>
<evidence type="ECO:0000313" key="2">
    <source>
        <dbReference type="Proteomes" id="UP001359559"/>
    </source>
</evidence>
<keyword evidence="2" id="KW-1185">Reference proteome</keyword>
<sequence>MLHNLSLVNCLMPETRYNTLMLDSRTHVFGFHSILGVPSSYNSSSSSSPRIVYIIGISLTHSNNSYGGCNKKSGSITQTRRVVGEPCHNAIGSKVHGDYNIATTNHGPIERVQEYVKKHVEGSKA</sequence>
<accession>A0AAN9J677</accession>
<organism evidence="1 2">
    <name type="scientific">Clitoria ternatea</name>
    <name type="common">Butterfly pea</name>
    <dbReference type="NCBI Taxonomy" id="43366"/>
    <lineage>
        <taxon>Eukaryota</taxon>
        <taxon>Viridiplantae</taxon>
        <taxon>Streptophyta</taxon>
        <taxon>Embryophyta</taxon>
        <taxon>Tracheophyta</taxon>
        <taxon>Spermatophyta</taxon>
        <taxon>Magnoliopsida</taxon>
        <taxon>eudicotyledons</taxon>
        <taxon>Gunneridae</taxon>
        <taxon>Pentapetalae</taxon>
        <taxon>rosids</taxon>
        <taxon>fabids</taxon>
        <taxon>Fabales</taxon>
        <taxon>Fabaceae</taxon>
        <taxon>Papilionoideae</taxon>
        <taxon>50 kb inversion clade</taxon>
        <taxon>NPAAA clade</taxon>
        <taxon>indigoferoid/millettioid clade</taxon>
        <taxon>Phaseoleae</taxon>
        <taxon>Clitoria</taxon>
    </lineage>
</organism>
<reference evidence="1 2" key="1">
    <citation type="submission" date="2024-01" db="EMBL/GenBank/DDBJ databases">
        <title>The genomes of 5 underutilized Papilionoideae crops provide insights into root nodulation and disease resistance.</title>
        <authorList>
            <person name="Yuan L."/>
        </authorList>
    </citation>
    <scope>NUCLEOTIDE SEQUENCE [LARGE SCALE GENOMIC DNA]</scope>
    <source>
        <strain evidence="1">LY-2023</strain>
        <tissue evidence="1">Leaf</tissue>
    </source>
</reference>
<dbReference type="EMBL" id="JAYKXN010000004">
    <property type="protein sequence ID" value="KAK7293010.1"/>
    <property type="molecule type" value="Genomic_DNA"/>
</dbReference>
<comment type="caution">
    <text evidence="1">The sequence shown here is derived from an EMBL/GenBank/DDBJ whole genome shotgun (WGS) entry which is preliminary data.</text>
</comment>
<name>A0AAN9J677_CLITE</name>
<proteinExistence type="predicted"/>
<protein>
    <submittedName>
        <fullName evidence="1">Uncharacterized protein</fullName>
    </submittedName>
</protein>
<dbReference type="AlphaFoldDB" id="A0AAN9J677"/>
<gene>
    <name evidence="1" type="ORF">RJT34_15870</name>
</gene>